<evidence type="ECO:0000313" key="1">
    <source>
        <dbReference type="EMBL" id="GAA4456547.1"/>
    </source>
</evidence>
<dbReference type="InterPro" id="IPR008969">
    <property type="entry name" value="CarboxyPept-like_regulatory"/>
</dbReference>
<accession>A0ABP8MUV5</accession>
<keyword evidence="2" id="KW-1185">Reference proteome</keyword>
<comment type="caution">
    <text evidence="1">The sequence shown here is derived from an EMBL/GenBank/DDBJ whole genome shotgun (WGS) entry which is preliminary data.</text>
</comment>
<dbReference type="EMBL" id="BAABEZ010000022">
    <property type="protein sequence ID" value="GAA4456547.1"/>
    <property type="molecule type" value="Genomic_DNA"/>
</dbReference>
<proteinExistence type="predicted"/>
<gene>
    <name evidence="1" type="ORF">GCM10023092_21950</name>
</gene>
<sequence>MIFALQAKAVVWKGCLRDAETGAPLLGATITNTRSAQSVQTDRDGNFEIEGSEGDRVTFVCPGYATETHIILKGLEGVRLTFKLRMSGLQLREVIIKQRYKTIYQRDSADRASTYTRTMADKKASIASPVSFLADRLSRQRRAVFRFQRDFRKNEDIRFVDSRYSPELTNSLTGLSGDTLAYFMYTYQMPYDYARSASTLELRAWIRANYRDFLQKTDSLRNIKLPADSN</sequence>
<dbReference type="Proteomes" id="UP001501410">
    <property type="component" value="Unassembled WGS sequence"/>
</dbReference>
<dbReference type="SUPFAM" id="SSF49464">
    <property type="entry name" value="Carboxypeptidase regulatory domain-like"/>
    <property type="match status" value="1"/>
</dbReference>
<reference evidence="2" key="1">
    <citation type="journal article" date="2019" name="Int. J. Syst. Evol. Microbiol.">
        <title>The Global Catalogue of Microorganisms (GCM) 10K type strain sequencing project: providing services to taxonomists for standard genome sequencing and annotation.</title>
        <authorList>
            <consortium name="The Broad Institute Genomics Platform"/>
            <consortium name="The Broad Institute Genome Sequencing Center for Infectious Disease"/>
            <person name="Wu L."/>
            <person name="Ma J."/>
        </authorList>
    </citation>
    <scope>NUCLEOTIDE SEQUENCE [LARGE SCALE GENOMIC DNA]</scope>
    <source>
        <strain evidence="2">JCM 31921</strain>
    </source>
</reference>
<evidence type="ECO:0008006" key="3">
    <source>
        <dbReference type="Google" id="ProtNLM"/>
    </source>
</evidence>
<evidence type="ECO:0000313" key="2">
    <source>
        <dbReference type="Proteomes" id="UP001501410"/>
    </source>
</evidence>
<protein>
    <recommendedName>
        <fullName evidence="3">Carboxypeptidase-like regulatory domain-containing protein</fullName>
    </recommendedName>
</protein>
<organism evidence="1 2">
    <name type="scientific">Rurimicrobium arvi</name>
    <dbReference type="NCBI Taxonomy" id="2049916"/>
    <lineage>
        <taxon>Bacteria</taxon>
        <taxon>Pseudomonadati</taxon>
        <taxon>Bacteroidota</taxon>
        <taxon>Chitinophagia</taxon>
        <taxon>Chitinophagales</taxon>
        <taxon>Chitinophagaceae</taxon>
        <taxon>Rurimicrobium</taxon>
    </lineage>
</organism>
<dbReference type="Pfam" id="PF13620">
    <property type="entry name" value="CarboxypepD_reg"/>
    <property type="match status" value="1"/>
</dbReference>
<dbReference type="Gene3D" id="2.60.40.1120">
    <property type="entry name" value="Carboxypeptidase-like, regulatory domain"/>
    <property type="match status" value="1"/>
</dbReference>
<name>A0ABP8MUV5_9BACT</name>